<dbReference type="InterPro" id="IPR013201">
    <property type="entry name" value="Prot_inhib_I29"/>
</dbReference>
<feature type="region of interest" description="Disordered" evidence="8">
    <location>
        <begin position="339"/>
        <end position="371"/>
    </location>
</feature>
<dbReference type="InterPro" id="IPR000668">
    <property type="entry name" value="Peptidase_C1A_C"/>
</dbReference>
<proteinExistence type="inferred from homology"/>
<dbReference type="FunFam" id="3.90.70.10:FF:000204">
    <property type="entry name" value="Papain"/>
    <property type="match status" value="1"/>
</dbReference>
<dbReference type="SMART" id="SM00848">
    <property type="entry name" value="Inhibitor_I29"/>
    <property type="match status" value="1"/>
</dbReference>
<dbReference type="GO" id="GO:0004197">
    <property type="term" value="F:cysteine-type endopeptidase activity"/>
    <property type="evidence" value="ECO:0000318"/>
    <property type="project" value="GO_Central"/>
</dbReference>
<dbReference type="Gene3D" id="3.90.70.10">
    <property type="entry name" value="Cysteine proteinases"/>
    <property type="match status" value="1"/>
</dbReference>
<evidence type="ECO:0000256" key="1">
    <source>
        <dbReference type="ARBA" id="ARBA00008455"/>
    </source>
</evidence>
<evidence type="ECO:0000256" key="6">
    <source>
        <dbReference type="ARBA" id="ARBA00023157"/>
    </source>
</evidence>
<dbReference type="Proteomes" id="UP000002051">
    <property type="component" value="Chromosome 2"/>
</dbReference>
<keyword evidence="3" id="KW-0378">Hydrolase</keyword>
<dbReference type="AlphaFoldDB" id="A0A072V928"/>
<dbReference type="CDD" id="cd02248">
    <property type="entry name" value="Peptidase_C1A"/>
    <property type="match status" value="1"/>
</dbReference>
<dbReference type="EnsemblPlants" id="KEH38302">
    <property type="protein sequence ID" value="KEH38302"/>
    <property type="gene ID" value="MTR_2g067560"/>
</dbReference>
<dbReference type="GO" id="GO:0005764">
    <property type="term" value="C:lysosome"/>
    <property type="evidence" value="ECO:0000318"/>
    <property type="project" value="GO_Central"/>
</dbReference>
<dbReference type="EMBL" id="CM001218">
    <property type="protein sequence ID" value="KEH38302.1"/>
    <property type="molecule type" value="Genomic_DNA"/>
</dbReference>
<accession>A0A072V928</accession>
<reference evidence="11 13" key="2">
    <citation type="journal article" date="2014" name="BMC Genomics">
        <title>An improved genome release (version Mt4.0) for the model legume Medicago truncatula.</title>
        <authorList>
            <person name="Tang H."/>
            <person name="Krishnakumar V."/>
            <person name="Bidwell S."/>
            <person name="Rosen B."/>
            <person name="Chan A."/>
            <person name="Zhou S."/>
            <person name="Gentzbittel L."/>
            <person name="Childs K.L."/>
            <person name="Yandell M."/>
            <person name="Gundlach H."/>
            <person name="Mayer K.F."/>
            <person name="Schwartz D.C."/>
            <person name="Town C.D."/>
        </authorList>
    </citation>
    <scope>GENOME REANNOTATION</scope>
    <source>
        <strain evidence="11">A17</strain>
        <strain evidence="12 13">cv. Jemalong A17</strain>
    </source>
</reference>
<evidence type="ECO:0000313" key="11">
    <source>
        <dbReference type="EMBL" id="KEH38302.1"/>
    </source>
</evidence>
<evidence type="ECO:0000259" key="9">
    <source>
        <dbReference type="SMART" id="SM00645"/>
    </source>
</evidence>
<keyword evidence="7" id="KW-0325">Glycoprotein</keyword>
<evidence type="ECO:0000313" key="13">
    <source>
        <dbReference type="Proteomes" id="UP000002051"/>
    </source>
</evidence>
<evidence type="ECO:0000256" key="7">
    <source>
        <dbReference type="ARBA" id="ARBA00023180"/>
    </source>
</evidence>
<comment type="similarity">
    <text evidence="1">Belongs to the peptidase C1 family.</text>
</comment>
<evidence type="ECO:0000256" key="4">
    <source>
        <dbReference type="ARBA" id="ARBA00022807"/>
    </source>
</evidence>
<dbReference type="GO" id="GO:0005615">
    <property type="term" value="C:extracellular space"/>
    <property type="evidence" value="ECO:0000318"/>
    <property type="project" value="GO_Central"/>
</dbReference>
<name>A0A072V928_MEDTR</name>
<reference evidence="11 13" key="1">
    <citation type="journal article" date="2011" name="Nature">
        <title>The Medicago genome provides insight into the evolution of rhizobial symbioses.</title>
        <authorList>
            <person name="Young N.D."/>
            <person name="Debelle F."/>
            <person name="Oldroyd G.E."/>
            <person name="Geurts R."/>
            <person name="Cannon S.B."/>
            <person name="Udvardi M.K."/>
            <person name="Benedito V.A."/>
            <person name="Mayer K.F."/>
            <person name="Gouzy J."/>
            <person name="Schoof H."/>
            <person name="Van de Peer Y."/>
            <person name="Proost S."/>
            <person name="Cook D.R."/>
            <person name="Meyers B.C."/>
            <person name="Spannagl M."/>
            <person name="Cheung F."/>
            <person name="De Mita S."/>
            <person name="Krishnakumar V."/>
            <person name="Gundlach H."/>
            <person name="Zhou S."/>
            <person name="Mudge J."/>
            <person name="Bharti A.K."/>
            <person name="Murray J.D."/>
            <person name="Naoumkina M.A."/>
            <person name="Rosen B."/>
            <person name="Silverstein K.A."/>
            <person name="Tang H."/>
            <person name="Rombauts S."/>
            <person name="Zhao P.X."/>
            <person name="Zhou P."/>
            <person name="Barbe V."/>
            <person name="Bardou P."/>
            <person name="Bechner M."/>
            <person name="Bellec A."/>
            <person name="Berger A."/>
            <person name="Berges H."/>
            <person name="Bidwell S."/>
            <person name="Bisseling T."/>
            <person name="Choisne N."/>
            <person name="Couloux A."/>
            <person name="Denny R."/>
            <person name="Deshpande S."/>
            <person name="Dai X."/>
            <person name="Doyle J.J."/>
            <person name="Dudez A.M."/>
            <person name="Farmer A.D."/>
            <person name="Fouteau S."/>
            <person name="Franken C."/>
            <person name="Gibelin C."/>
            <person name="Gish J."/>
            <person name="Goldstein S."/>
            <person name="Gonzalez A.J."/>
            <person name="Green P.J."/>
            <person name="Hallab A."/>
            <person name="Hartog M."/>
            <person name="Hua A."/>
            <person name="Humphray S.J."/>
            <person name="Jeong D.H."/>
            <person name="Jing Y."/>
            <person name="Jocker A."/>
            <person name="Kenton S.M."/>
            <person name="Kim D.J."/>
            <person name="Klee K."/>
            <person name="Lai H."/>
            <person name="Lang C."/>
            <person name="Lin S."/>
            <person name="Macmil S.L."/>
            <person name="Magdelenat G."/>
            <person name="Matthews L."/>
            <person name="McCorrison J."/>
            <person name="Monaghan E.L."/>
            <person name="Mun J.H."/>
            <person name="Najar F.Z."/>
            <person name="Nicholson C."/>
            <person name="Noirot C."/>
            <person name="O'Bleness M."/>
            <person name="Paule C.R."/>
            <person name="Poulain J."/>
            <person name="Prion F."/>
            <person name="Qin B."/>
            <person name="Qu C."/>
            <person name="Retzel E.F."/>
            <person name="Riddle C."/>
            <person name="Sallet E."/>
            <person name="Samain S."/>
            <person name="Samson N."/>
            <person name="Sanders I."/>
            <person name="Saurat O."/>
            <person name="Scarpelli C."/>
            <person name="Schiex T."/>
            <person name="Segurens B."/>
            <person name="Severin A.J."/>
            <person name="Sherrier D.J."/>
            <person name="Shi R."/>
            <person name="Sims S."/>
            <person name="Singer S.R."/>
            <person name="Sinharoy S."/>
            <person name="Sterck L."/>
            <person name="Viollet A."/>
            <person name="Wang B.B."/>
            <person name="Wang K."/>
            <person name="Wang M."/>
            <person name="Wang X."/>
            <person name="Warfsmann J."/>
            <person name="Weissenbach J."/>
            <person name="White D.D."/>
            <person name="White J.D."/>
            <person name="Wiley G.B."/>
            <person name="Wincker P."/>
            <person name="Xing Y."/>
            <person name="Yang L."/>
            <person name="Yao Z."/>
            <person name="Ying F."/>
            <person name="Zhai J."/>
            <person name="Zhou L."/>
            <person name="Zuber A."/>
            <person name="Denarie J."/>
            <person name="Dixon R.A."/>
            <person name="May G.D."/>
            <person name="Schwartz D.C."/>
            <person name="Rogers J."/>
            <person name="Quetier F."/>
            <person name="Town C.D."/>
            <person name="Roe B.A."/>
        </authorList>
    </citation>
    <scope>NUCLEOTIDE SEQUENCE [LARGE SCALE GENOMIC DNA]</scope>
    <source>
        <strain evidence="11">A17</strain>
        <strain evidence="12 13">cv. Jemalong A17</strain>
    </source>
</reference>
<keyword evidence="6" id="KW-1015">Disulfide bond</keyword>
<feature type="compositionally biased region" description="Basic and acidic residues" evidence="8">
    <location>
        <begin position="347"/>
        <end position="367"/>
    </location>
</feature>
<keyword evidence="2 11" id="KW-0645">Protease</keyword>
<evidence type="ECO:0000256" key="2">
    <source>
        <dbReference type="ARBA" id="ARBA00022670"/>
    </source>
</evidence>
<dbReference type="Pfam" id="PF00112">
    <property type="entry name" value="Peptidase_C1"/>
    <property type="match status" value="1"/>
</dbReference>
<evidence type="ECO:0000256" key="3">
    <source>
        <dbReference type="ARBA" id="ARBA00022801"/>
    </source>
</evidence>
<protein>
    <submittedName>
        <fullName evidence="11">Papain family cysteine protease</fullName>
    </submittedName>
</protein>
<sequence>MSRIVLESSVATETRYEQWMKEFERNYADDAEKEKRFKIFAENLEYIENFNRAGKQTYKLGLNQFSDLTNEEFAALYNCVDLKRELESSMVSTAGPIFNMSEISPTNSPKGKRKPIPDSVDWKESGAVTNVKRQGCCYAFATTAAVEGIMKIKTDKELTSLSMQELVDCDKANGGCEGGSVRKALEYMKTNGIAKDVDYPYTEKVGTCLSNKKDRAAKIDGYVIVSPGEQNLLEAVAQQPVTVAIAINDDFKKYESGIFGSGPCGPKESLNFSHAVTLIGYGGSRRNKYWLIKNSYGDDWGEKGYMRLKRQGSSSSPVCGLAMRTEGGRAVVQSRPAYTAPPLHMSRPADNDLLDQPHNDYNGRKEASGNSQCKRQNVHGELYGFVRFSKVKDVGKLLKAMNVVCFGHFCVRAKVARFDRNVSLEGKRDRDKEGVSEARRADPGKKAKIVVGGEGCGGKIQVSDGEKSVSMGVHGVGGRSTEGGRGGGEPAVLKEGKVVDVVREKGNGRVHDVEQQQPIVQKLVRMYRSNEEDLKLARSGVIASVVNGEAIPMVEVKIVKEWGFNIGEDVCLFEDSDGLNTQSDNEEVFIDPETCNNVDNLVDKIVEVALVVSHIASSTPSAVSRTVSVDHNIVSTVGGPILDGETHIGAERSFKNCLQESEVTRHVHTVSGPPGVGGSEVSGSSSVEWFNDHHHGDRGLIFSSKKKLKKVGRIKDKHRLDGFSGAKRRKVGEMMRHAIHTLKKVARLPSKDRSAVLHDLKKRVHKRQSSNRIHRAVEVVTQGNSDEASSSDSCAFLSGEREEGDKKYGRWGGRDFGWWEVLGVGCGWWWGEGVFDEDCVVEFLGSGWGSKPHAYSFRPSVGASGDLVIVWDTLEVDISVSVFYDHFFMILGQFIKQALEGRKPIF</sequence>
<feature type="domain" description="Peptidase C1A papain C-terminal" evidence="9">
    <location>
        <begin position="116"/>
        <end position="329"/>
    </location>
</feature>
<evidence type="ECO:0000256" key="5">
    <source>
        <dbReference type="ARBA" id="ARBA00023145"/>
    </source>
</evidence>
<dbReference type="SUPFAM" id="SSF54001">
    <property type="entry name" value="Cysteine proteinases"/>
    <property type="match status" value="1"/>
</dbReference>
<dbReference type="InterPro" id="IPR013128">
    <property type="entry name" value="Peptidase_C1A"/>
</dbReference>
<evidence type="ECO:0000259" key="10">
    <source>
        <dbReference type="SMART" id="SM00848"/>
    </source>
</evidence>
<organism evidence="11 13">
    <name type="scientific">Medicago truncatula</name>
    <name type="common">Barrel medic</name>
    <name type="synonym">Medicago tribuloides</name>
    <dbReference type="NCBI Taxonomy" id="3880"/>
    <lineage>
        <taxon>Eukaryota</taxon>
        <taxon>Viridiplantae</taxon>
        <taxon>Streptophyta</taxon>
        <taxon>Embryophyta</taxon>
        <taxon>Tracheophyta</taxon>
        <taxon>Spermatophyta</taxon>
        <taxon>Magnoliopsida</taxon>
        <taxon>eudicotyledons</taxon>
        <taxon>Gunneridae</taxon>
        <taxon>Pentapetalae</taxon>
        <taxon>rosids</taxon>
        <taxon>fabids</taxon>
        <taxon>Fabales</taxon>
        <taxon>Fabaceae</taxon>
        <taxon>Papilionoideae</taxon>
        <taxon>50 kb inversion clade</taxon>
        <taxon>NPAAA clade</taxon>
        <taxon>Hologalegina</taxon>
        <taxon>IRL clade</taxon>
        <taxon>Trifolieae</taxon>
        <taxon>Medicago</taxon>
    </lineage>
</organism>
<dbReference type="HOGENOM" id="CLU_320401_0_0_1"/>
<feature type="region of interest" description="Disordered" evidence="8">
    <location>
        <begin position="424"/>
        <end position="444"/>
    </location>
</feature>
<dbReference type="InterPro" id="IPR039417">
    <property type="entry name" value="Peptidase_C1A_papain-like"/>
</dbReference>
<keyword evidence="4" id="KW-0788">Thiol protease</keyword>
<dbReference type="PANTHER" id="PTHR12411">
    <property type="entry name" value="CYSTEINE PROTEASE FAMILY C1-RELATED"/>
    <property type="match status" value="1"/>
</dbReference>
<gene>
    <name evidence="11" type="ordered locus">MTR_2g067560</name>
</gene>
<evidence type="ECO:0000256" key="8">
    <source>
        <dbReference type="SAM" id="MobiDB-lite"/>
    </source>
</evidence>
<keyword evidence="13" id="KW-1185">Reference proteome</keyword>
<dbReference type="SMART" id="SM00645">
    <property type="entry name" value="Pept_C1"/>
    <property type="match status" value="1"/>
</dbReference>
<dbReference type="GO" id="GO:0051603">
    <property type="term" value="P:proteolysis involved in protein catabolic process"/>
    <property type="evidence" value="ECO:0000318"/>
    <property type="project" value="GO_Central"/>
</dbReference>
<dbReference type="InterPro" id="IPR038765">
    <property type="entry name" value="Papain-like_cys_pep_sf"/>
</dbReference>
<dbReference type="Pfam" id="PF08246">
    <property type="entry name" value="Inhibitor_I29"/>
    <property type="match status" value="1"/>
</dbReference>
<reference evidence="12" key="3">
    <citation type="submission" date="2015-04" db="UniProtKB">
        <authorList>
            <consortium name="EnsemblPlants"/>
        </authorList>
    </citation>
    <scope>IDENTIFICATION</scope>
    <source>
        <strain evidence="12">cv. Jemalong A17</strain>
    </source>
</reference>
<keyword evidence="5" id="KW-0865">Zymogen</keyword>
<feature type="domain" description="Cathepsin propeptide inhibitor" evidence="10">
    <location>
        <begin position="16"/>
        <end position="73"/>
    </location>
</feature>
<evidence type="ECO:0000313" key="12">
    <source>
        <dbReference type="EnsemblPlants" id="KEH38302"/>
    </source>
</evidence>